<keyword evidence="8" id="KW-1185">Reference proteome</keyword>
<dbReference type="Pfam" id="PF26388">
    <property type="entry name" value="DUF6079_6th"/>
    <property type="match status" value="1"/>
</dbReference>
<dbReference type="Proteomes" id="UP001221411">
    <property type="component" value="Unassembled WGS sequence"/>
</dbReference>
<comment type="caution">
    <text evidence="7">The sequence shown here is derived from an EMBL/GenBank/DDBJ whole genome shotgun (WGS) entry which is preliminary data.</text>
</comment>
<dbReference type="Pfam" id="PF26387">
    <property type="entry name" value="DUF6079_5th"/>
    <property type="match status" value="1"/>
</dbReference>
<evidence type="ECO:0000259" key="2">
    <source>
        <dbReference type="Pfam" id="PF26383"/>
    </source>
</evidence>
<proteinExistence type="predicted"/>
<evidence type="ECO:0000259" key="4">
    <source>
        <dbReference type="Pfam" id="PF26385"/>
    </source>
</evidence>
<dbReference type="InterPro" id="IPR058569">
    <property type="entry name" value="DUF6079_2nd"/>
</dbReference>
<feature type="domain" description="DUF6079" evidence="3">
    <location>
        <begin position="476"/>
        <end position="676"/>
    </location>
</feature>
<accession>A0ABT5EGA0</accession>
<dbReference type="EMBL" id="JAQNDO010000001">
    <property type="protein sequence ID" value="MDC0740858.1"/>
    <property type="molecule type" value="Genomic_DNA"/>
</dbReference>
<dbReference type="InterPro" id="IPR058572">
    <property type="entry name" value="DUF6079_4th"/>
</dbReference>
<dbReference type="InterPro" id="IPR058574">
    <property type="entry name" value="DUF6079_6th"/>
</dbReference>
<dbReference type="InterPro" id="IPR045725">
    <property type="entry name" value="DUF6079_N"/>
</dbReference>
<evidence type="ECO:0000259" key="6">
    <source>
        <dbReference type="Pfam" id="PF26388"/>
    </source>
</evidence>
<dbReference type="InterPro" id="IPR058571">
    <property type="entry name" value="DUF6079_3rd"/>
</dbReference>
<reference evidence="7 8" key="1">
    <citation type="submission" date="2022-11" db="EMBL/GenBank/DDBJ databases">
        <title>Minimal conservation of predation-associated metabolite biosynthetic gene clusters underscores biosynthetic potential of Myxococcota including descriptions for ten novel species: Archangium lansinium sp. nov., Myxococcus landrumus sp. nov., Nannocystis bai.</title>
        <authorList>
            <person name="Ahearne A."/>
            <person name="Stevens C."/>
            <person name="Dowd S."/>
        </authorList>
    </citation>
    <scope>NUCLEOTIDE SEQUENCE [LARGE SCALE GENOMIC DNA]</scope>
    <source>
        <strain evidence="7 8">RJM3</strain>
    </source>
</reference>
<feature type="domain" description="DUF6079" evidence="1">
    <location>
        <begin position="20"/>
        <end position="248"/>
    </location>
</feature>
<evidence type="ECO:0000313" key="8">
    <source>
        <dbReference type="Proteomes" id="UP001221411"/>
    </source>
</evidence>
<evidence type="ECO:0000259" key="3">
    <source>
        <dbReference type="Pfam" id="PF26384"/>
    </source>
</evidence>
<organism evidence="7 8">
    <name type="scientific">Polyangium mundeleinium</name>
    <dbReference type="NCBI Taxonomy" id="2995306"/>
    <lineage>
        <taxon>Bacteria</taxon>
        <taxon>Pseudomonadati</taxon>
        <taxon>Myxococcota</taxon>
        <taxon>Polyangia</taxon>
        <taxon>Polyangiales</taxon>
        <taxon>Polyangiaceae</taxon>
        <taxon>Polyangium</taxon>
    </lineage>
</organism>
<protein>
    <submittedName>
        <fullName evidence="7">DUF6079 family protein</fullName>
    </submittedName>
</protein>
<gene>
    <name evidence="7" type="ORF">POL67_05840</name>
</gene>
<evidence type="ECO:0000259" key="5">
    <source>
        <dbReference type="Pfam" id="PF26387"/>
    </source>
</evidence>
<evidence type="ECO:0000259" key="1">
    <source>
        <dbReference type="Pfam" id="PF19557"/>
    </source>
</evidence>
<feature type="domain" description="DUF6079" evidence="2">
    <location>
        <begin position="264"/>
        <end position="471"/>
    </location>
</feature>
<feature type="domain" description="DUF6079" evidence="5">
    <location>
        <begin position="827"/>
        <end position="1020"/>
    </location>
</feature>
<dbReference type="SUPFAM" id="SSF52540">
    <property type="entry name" value="P-loop containing nucleoside triphosphate hydrolases"/>
    <property type="match status" value="1"/>
</dbReference>
<dbReference type="InterPro" id="IPR058573">
    <property type="entry name" value="DUF6079_5th"/>
</dbReference>
<dbReference type="Pfam" id="PF26383">
    <property type="entry name" value="DUF6079_2nd"/>
    <property type="match status" value="1"/>
</dbReference>
<dbReference type="RefSeq" id="WP_271916064.1">
    <property type="nucleotide sequence ID" value="NZ_JAQNDO010000001.1"/>
</dbReference>
<name>A0ABT5EGA0_9BACT</name>
<dbReference type="Pfam" id="PF26385">
    <property type="entry name" value="DUF6079_4th"/>
    <property type="match status" value="1"/>
</dbReference>
<evidence type="ECO:0000313" key="7">
    <source>
        <dbReference type="EMBL" id="MDC0740858.1"/>
    </source>
</evidence>
<feature type="domain" description="DUF6079" evidence="4">
    <location>
        <begin position="692"/>
        <end position="822"/>
    </location>
</feature>
<feature type="domain" description="DUF6079" evidence="6">
    <location>
        <begin position="1028"/>
        <end position="1117"/>
    </location>
</feature>
<sequence length="1229" mass="138240">MKYSELIHFEPIETVVQLREADSEPDARRLVETFVISDRMAELLCDMVIPQLQFAKPADNKGLLVVGNYGTGKSHLMAVISAIAEHADLATSISIARVADRAVQIAGRFKVIRAEIGSTTMTLREIVCTVLEDNLSRLGVKFEFPAAGDRHENKSAFQEMMAAFEAVYPDRGLVLVIDELLDYLRSRKDQELSLDLSFLRELGEVCKGTRFRFISGVQESLFDNPRFQFVADTLRRVKDRFEQVRIAREDVAYVVAERLLKKDARQQALVREHLTKFAPLYGSMNERMDDFVRLFPVHPAYLDTFERVYVAEKREVLKTLSVTIRRVINDEVPPDDTGVIAYDSYWGMLRDNPSFRSVPEIKAVIDKSSVLEARIQQAFTRPQYRPAALRIVHALSVHRLTASDIYAPLGATLEELRDDLCLMLPLPEREAGFLRTVVETVLKEILRTVSGQFLSFNKENGQYFIDLKKDVDFDSLIEKKAEALEDSQLDRYYFEALRRVVLEDPDAPPYVTGYRIWEYEVEWRERKAGRDGYLFFGAPNERSTAQPPRDFYVYFVQPFEPPYFKDEKKADEVFLRLKQRDEVFDRTLKLYAGAREQAATASGVNKKIYEEKAGEHLRTLTSWLREHVPSVMEVSHEGRSKSLLDVVRGKLPPNATVRDYVNSAGSVLLAPHFQDKSPDYPIFSVLITRQNREQAAQESLRWVAGNVKSKQGAAVLDALELLDGDVLKPRESRYAKHVLELLSLKGQSQVLNRTELVQAEFGVDYWTRFRLEPEFLAVVAAALVHSGDVVISLAGKKIDAASLDQLAKLSVREVSEFKHVERPKDLPLGSLQELCDLLGVAPGLIVNPATRDDAVAKIQLAVGALLGKVVTAQARVGELVFWGQPVLSGKEQNDWRTRLGALKTFLESLQPFNTAGKLKNFPHDAASVQVQKPALGLTREVEDLLALVQKVAPLTSYLGKAEALLDANHAWQEEVRSRRADLLTKIGSPKHRADAGFQRLLGQTLAELKGKYQEAYLGAHERTRLGVNDDKRKVTLSKSPRLAQLQRLSAVEMMPTQQLRDFENRLFALKTCFQLGKPELDADPLCPHCGFRPAEEGGSPSVSSKILDDLDEELDLLGQAWTQTLLTNLEDPTVAGNVELVSDSKGKRDVHSFLRLKQLPDPVTPAFVKALQEVLSGLLKVILTPADLRNALADGGLPCTVSDLRARFERHLTVLTQGKDASRVRVVIE</sequence>
<dbReference type="Pfam" id="PF19557">
    <property type="entry name" value="DUF6079_1st"/>
    <property type="match status" value="1"/>
</dbReference>
<dbReference type="InterPro" id="IPR027417">
    <property type="entry name" value="P-loop_NTPase"/>
</dbReference>
<dbReference type="Pfam" id="PF26384">
    <property type="entry name" value="DUF6079_3rd"/>
    <property type="match status" value="1"/>
</dbReference>